<accession>A0A7J7SRH8</accession>
<protein>
    <submittedName>
        <fullName evidence="1">Uncharacterized protein</fullName>
    </submittedName>
</protein>
<dbReference type="AlphaFoldDB" id="A0A7J7SRH8"/>
<gene>
    <name evidence="1" type="ORF">mMyoMyo1_009435</name>
</gene>
<keyword evidence="2" id="KW-1185">Reference proteome</keyword>
<evidence type="ECO:0000313" key="1">
    <source>
        <dbReference type="EMBL" id="KAF6291072.1"/>
    </source>
</evidence>
<dbReference type="Proteomes" id="UP000527355">
    <property type="component" value="Unassembled WGS sequence"/>
</dbReference>
<proteinExistence type="predicted"/>
<reference evidence="1 2" key="1">
    <citation type="journal article" date="2020" name="Nature">
        <title>Six reference-quality genomes reveal evolution of bat adaptations.</title>
        <authorList>
            <person name="Jebb D."/>
            <person name="Huang Z."/>
            <person name="Pippel M."/>
            <person name="Hughes G.M."/>
            <person name="Lavrichenko K."/>
            <person name="Devanna P."/>
            <person name="Winkler S."/>
            <person name="Jermiin L.S."/>
            <person name="Skirmuntt E.C."/>
            <person name="Katzourakis A."/>
            <person name="Burkitt-Gray L."/>
            <person name="Ray D.A."/>
            <person name="Sullivan K.A.M."/>
            <person name="Roscito J.G."/>
            <person name="Kirilenko B.M."/>
            <person name="Davalos L.M."/>
            <person name="Corthals A.P."/>
            <person name="Power M.L."/>
            <person name="Jones G."/>
            <person name="Ransome R.D."/>
            <person name="Dechmann D.K.N."/>
            <person name="Locatelli A.G."/>
            <person name="Puechmaille S.J."/>
            <person name="Fedrigo O."/>
            <person name="Jarvis E.D."/>
            <person name="Hiller M."/>
            <person name="Vernes S.C."/>
            <person name="Myers E.W."/>
            <person name="Teeling E.C."/>
        </authorList>
    </citation>
    <scope>NUCLEOTIDE SEQUENCE [LARGE SCALE GENOMIC DNA]</scope>
    <source>
        <strain evidence="1">MMyoMyo1</strain>
        <tissue evidence="1">Flight muscle</tissue>
    </source>
</reference>
<name>A0A7J7SRH8_MYOMY</name>
<organism evidence="1 2">
    <name type="scientific">Myotis myotis</name>
    <name type="common">Greater mouse-eared bat</name>
    <name type="synonym">Vespertilio myotis</name>
    <dbReference type="NCBI Taxonomy" id="51298"/>
    <lineage>
        <taxon>Eukaryota</taxon>
        <taxon>Metazoa</taxon>
        <taxon>Chordata</taxon>
        <taxon>Craniata</taxon>
        <taxon>Vertebrata</taxon>
        <taxon>Euteleostomi</taxon>
        <taxon>Mammalia</taxon>
        <taxon>Eutheria</taxon>
        <taxon>Laurasiatheria</taxon>
        <taxon>Chiroptera</taxon>
        <taxon>Yangochiroptera</taxon>
        <taxon>Vespertilionidae</taxon>
        <taxon>Myotis</taxon>
    </lineage>
</organism>
<comment type="caution">
    <text evidence="1">The sequence shown here is derived from an EMBL/GenBank/DDBJ whole genome shotgun (WGS) entry which is preliminary data.</text>
</comment>
<dbReference type="EMBL" id="JABWUV010000018">
    <property type="protein sequence ID" value="KAF6291072.1"/>
    <property type="molecule type" value="Genomic_DNA"/>
</dbReference>
<sequence length="178" mass="19687">MFPLYVSYGQLGTVQPCSPAYALSRGQTQTLCLMAGTRPTDPEAVLLRRFESKWWQGSVYTKECFSKDSDATSYCFNVGCPAPMSLPEVTLCGFQVNEGREVAVFPVGCSLLSFTGSQAVGFQTRVPSAWTLNPAYVPGLPHVRCMYVYFKERHRKAFSIPTLLTTSPPRPDWPGPLS</sequence>
<evidence type="ECO:0000313" key="2">
    <source>
        <dbReference type="Proteomes" id="UP000527355"/>
    </source>
</evidence>